<feature type="transmembrane region" description="Helical" evidence="2">
    <location>
        <begin position="49"/>
        <end position="76"/>
    </location>
</feature>
<feature type="compositionally biased region" description="Polar residues" evidence="1">
    <location>
        <begin position="781"/>
        <end position="821"/>
    </location>
</feature>
<keyword evidence="2" id="KW-0472">Membrane</keyword>
<evidence type="ECO:0000256" key="2">
    <source>
        <dbReference type="SAM" id="Phobius"/>
    </source>
</evidence>
<name>A0A165UDC8_9APHY</name>
<evidence type="ECO:0000313" key="3">
    <source>
        <dbReference type="EMBL" id="KZT74750.1"/>
    </source>
</evidence>
<keyword evidence="4" id="KW-1185">Reference proteome</keyword>
<feature type="compositionally biased region" description="Polar residues" evidence="1">
    <location>
        <begin position="599"/>
        <end position="613"/>
    </location>
</feature>
<dbReference type="Proteomes" id="UP000076727">
    <property type="component" value="Unassembled WGS sequence"/>
</dbReference>
<feature type="transmembrane region" description="Helical" evidence="2">
    <location>
        <begin position="182"/>
        <end position="206"/>
    </location>
</feature>
<feature type="compositionally biased region" description="Low complexity" evidence="1">
    <location>
        <begin position="286"/>
        <end position="301"/>
    </location>
</feature>
<feature type="transmembrane region" description="Helical" evidence="2">
    <location>
        <begin position="218"/>
        <end position="240"/>
    </location>
</feature>
<evidence type="ECO:0000256" key="1">
    <source>
        <dbReference type="SAM" id="MobiDB-lite"/>
    </source>
</evidence>
<dbReference type="STRING" id="1314783.A0A165UDC8"/>
<feature type="transmembrane region" description="Helical" evidence="2">
    <location>
        <begin position="252"/>
        <end position="271"/>
    </location>
</feature>
<feature type="transmembrane region" description="Helical" evidence="2">
    <location>
        <begin position="96"/>
        <end position="119"/>
    </location>
</feature>
<feature type="transmembrane region" description="Helical" evidence="2">
    <location>
        <begin position="140"/>
        <end position="162"/>
    </location>
</feature>
<feature type="compositionally biased region" description="Low complexity" evidence="1">
    <location>
        <begin position="572"/>
        <end position="582"/>
    </location>
</feature>
<feature type="transmembrane region" description="Helical" evidence="2">
    <location>
        <begin position="20"/>
        <end position="42"/>
    </location>
</feature>
<feature type="compositionally biased region" description="Low complexity" evidence="1">
    <location>
        <begin position="845"/>
        <end position="858"/>
    </location>
</feature>
<protein>
    <submittedName>
        <fullName evidence="3">Uncharacterized protein</fullName>
    </submittedName>
</protein>
<dbReference type="AlphaFoldDB" id="A0A165UDC8"/>
<keyword evidence="2" id="KW-1133">Transmembrane helix</keyword>
<dbReference type="OrthoDB" id="2564696at2759"/>
<organism evidence="3 4">
    <name type="scientific">Daedalea quercina L-15889</name>
    <dbReference type="NCBI Taxonomy" id="1314783"/>
    <lineage>
        <taxon>Eukaryota</taxon>
        <taxon>Fungi</taxon>
        <taxon>Dikarya</taxon>
        <taxon>Basidiomycota</taxon>
        <taxon>Agaricomycotina</taxon>
        <taxon>Agaricomycetes</taxon>
        <taxon>Polyporales</taxon>
        <taxon>Fomitopsis</taxon>
    </lineage>
</organism>
<gene>
    <name evidence="3" type="ORF">DAEQUDRAFT_760771</name>
</gene>
<feature type="region of interest" description="Disordered" evidence="1">
    <location>
        <begin position="780"/>
        <end position="866"/>
    </location>
</feature>
<reference evidence="3 4" key="1">
    <citation type="journal article" date="2016" name="Mol. Biol. Evol.">
        <title>Comparative Genomics of Early-Diverging Mushroom-Forming Fungi Provides Insights into the Origins of Lignocellulose Decay Capabilities.</title>
        <authorList>
            <person name="Nagy L.G."/>
            <person name="Riley R."/>
            <person name="Tritt A."/>
            <person name="Adam C."/>
            <person name="Daum C."/>
            <person name="Floudas D."/>
            <person name="Sun H."/>
            <person name="Yadav J.S."/>
            <person name="Pangilinan J."/>
            <person name="Larsson K.H."/>
            <person name="Matsuura K."/>
            <person name="Barry K."/>
            <person name="Labutti K."/>
            <person name="Kuo R."/>
            <person name="Ohm R.A."/>
            <person name="Bhattacharya S.S."/>
            <person name="Shirouzu T."/>
            <person name="Yoshinaga Y."/>
            <person name="Martin F.M."/>
            <person name="Grigoriev I.V."/>
            <person name="Hibbett D.S."/>
        </authorList>
    </citation>
    <scope>NUCLEOTIDE SEQUENCE [LARGE SCALE GENOMIC DNA]</scope>
    <source>
        <strain evidence="3 4">L-15889</strain>
    </source>
</reference>
<dbReference type="EMBL" id="KV429032">
    <property type="protein sequence ID" value="KZT74750.1"/>
    <property type="molecule type" value="Genomic_DNA"/>
</dbReference>
<sequence>MAGVAAAFTSLSSDHVVQYILADIPFFCVGILSLGVFTFFIFMKRADSAVSLLFCLHMSAVIAFVSSILDVVQLLIRGPAEVDDNTGLDSVSGLTAVREVGFALSFGLRFLFFWGFVAQPPPGEARPEGNAIHNGSWRRWGLLGLVLEMFTLALVLIDPVLQILYRLVASLHNIGPLYEIEAAIQVVLSVIFILKILLNCWVKMLVNGSAAVPIRKALAGYSAVITALILSGLIGIGNVAMFEFTETVGGRFLQAIELYILIVFMLSYAFYHLRRRSWGNAPKTKQQQQQQQQQQRQQQQQMSPIQRAGSFRGLPDFKLDMGRPVISSPELLRVIGRDVEENRRPTLLQRASVASRMSSWMNIRRLSERIGGRSGVPSVDLEKARLWYHGKGGHNNYDVYGAPPDSAIDVGSPTQPKQNPGYQDPVFASGLPMASPTSTRSMSPMVPNYYGGASAAPTAALDARRSVVLSRALSPEALKVTVPPPTHSRSASIDPGGGDEVAYAIYEESPRSAICSPLSGIDEIIEGYDDRALRPPSTPLIRSARSSRISELIRQQEELDKSIVALRLFSPTGDGDTTSTDSRPLSMSNLGARPPFLSEKSSSGDTRATRSTQSDLSLSSFPDPPKSGIEAGFKPADAPPVPPLSRDNSTRSMADDVVWKESVVLEPEPAVVRSALSRPESQTVITGKDALRHNRHSSQALSVNDPAMLLPGTRNHVNSGGTQYEITSFIGRLTQEPGSFASSSVLNGSDDGHFVPPFARSHGPSSSYGSARSLRPLILPESSTPQRISINQTVPQSSRSSTASDEQASLGSPEGRTSPSSVRRRAFTAPNSRFNGPVGLPPRPRLAAATAARDLLTPVQESPASS</sequence>
<evidence type="ECO:0000313" key="4">
    <source>
        <dbReference type="Proteomes" id="UP000076727"/>
    </source>
</evidence>
<feature type="region of interest" description="Disordered" evidence="1">
    <location>
        <begin position="569"/>
        <end position="650"/>
    </location>
</feature>
<accession>A0A165UDC8</accession>
<feature type="region of interest" description="Disordered" evidence="1">
    <location>
        <begin position="281"/>
        <end position="305"/>
    </location>
</feature>
<proteinExistence type="predicted"/>
<keyword evidence="2" id="KW-0812">Transmembrane</keyword>